<dbReference type="PROSITE" id="PS50922">
    <property type="entry name" value="TLC"/>
    <property type="match status" value="1"/>
</dbReference>
<keyword evidence="9 12" id="KW-0472">Membrane</keyword>
<evidence type="ECO:0000256" key="1">
    <source>
        <dbReference type="ARBA" id="ARBA00004477"/>
    </source>
</evidence>
<dbReference type="Gene3D" id="1.10.10.60">
    <property type="entry name" value="Homeodomain-like"/>
    <property type="match status" value="1"/>
</dbReference>
<feature type="transmembrane region" description="Helical" evidence="15">
    <location>
        <begin position="207"/>
        <end position="226"/>
    </location>
</feature>
<dbReference type="Pfam" id="PF00046">
    <property type="entry name" value="Homeodomain"/>
    <property type="match status" value="1"/>
</dbReference>
<evidence type="ECO:0000256" key="4">
    <source>
        <dbReference type="ARBA" id="ARBA00022679"/>
    </source>
</evidence>
<feature type="transmembrane region" description="Helical" evidence="15">
    <location>
        <begin position="177"/>
        <end position="195"/>
    </location>
</feature>
<gene>
    <name evidence="18" type="primary">Ci-LAG1-like3</name>
</gene>
<feature type="DNA-binding region" description="Homeobox" evidence="11">
    <location>
        <begin position="83"/>
        <end position="126"/>
    </location>
</feature>
<evidence type="ECO:0000256" key="8">
    <source>
        <dbReference type="ARBA" id="ARBA00023098"/>
    </source>
</evidence>
<keyword evidence="11 13" id="KW-0539">Nucleus</keyword>
<protein>
    <submittedName>
        <fullName evidence="18">Transcription factor protein</fullName>
    </submittedName>
</protein>
<dbReference type="EMBL" id="AB210527">
    <property type="protein sequence ID" value="BAE06532.1"/>
    <property type="molecule type" value="mRNA"/>
</dbReference>
<evidence type="ECO:0000256" key="5">
    <source>
        <dbReference type="ARBA" id="ARBA00022692"/>
    </source>
</evidence>
<keyword evidence="7 15" id="KW-1133">Transmembrane helix</keyword>
<dbReference type="SMART" id="SM00389">
    <property type="entry name" value="HOX"/>
    <property type="match status" value="1"/>
</dbReference>
<keyword evidence="4" id="KW-0808">Transferase</keyword>
<reference evidence="18" key="1">
    <citation type="journal article" date="2003" name="Dev. Genes Evol.">
        <title>Genomewide surveys of developmentally relevant genes in Ciona intestinalis.</title>
        <authorList>
            <person name="Satou Y."/>
            <person name="Satoh N."/>
        </authorList>
    </citation>
    <scope>NUCLEOTIDE SEQUENCE</scope>
</reference>
<dbReference type="KEGG" id="cin:100101810"/>
<feature type="domain" description="TLC" evidence="17">
    <location>
        <begin position="128"/>
        <end position="329"/>
    </location>
</feature>
<feature type="region of interest" description="Disordered" evidence="14">
    <location>
        <begin position="339"/>
        <end position="372"/>
    </location>
</feature>
<dbReference type="PANTHER" id="PTHR12560:SF0">
    <property type="entry name" value="LD18904P"/>
    <property type="match status" value="1"/>
</dbReference>
<keyword evidence="8" id="KW-0443">Lipid metabolism</keyword>
<evidence type="ECO:0000256" key="14">
    <source>
        <dbReference type="SAM" id="MobiDB-lite"/>
    </source>
</evidence>
<proteinExistence type="evidence at transcript level"/>
<evidence type="ECO:0000256" key="3">
    <source>
        <dbReference type="ARBA" id="ARBA00004991"/>
    </source>
</evidence>
<accession>Q4H395</accession>
<dbReference type="Pfam" id="PF03798">
    <property type="entry name" value="TRAM_LAG1_CLN8"/>
    <property type="match status" value="1"/>
</dbReference>
<dbReference type="GO" id="GO:0046513">
    <property type="term" value="P:ceramide biosynthetic process"/>
    <property type="evidence" value="ECO:0007669"/>
    <property type="project" value="InterPro"/>
</dbReference>
<evidence type="ECO:0000313" key="18">
    <source>
        <dbReference type="EMBL" id="BAE06532.1"/>
    </source>
</evidence>
<comment type="catalytic activity">
    <reaction evidence="10">
        <text>sphinganine + octadecanoyl-CoA = N-(octadecanoyl)-sphinganine + CoA + H(+)</text>
        <dbReference type="Rhea" id="RHEA:36547"/>
        <dbReference type="ChEBI" id="CHEBI:15378"/>
        <dbReference type="ChEBI" id="CHEBI:57287"/>
        <dbReference type="ChEBI" id="CHEBI:57394"/>
        <dbReference type="ChEBI" id="CHEBI:57817"/>
        <dbReference type="ChEBI" id="CHEBI:67033"/>
    </reaction>
    <physiologicalReaction direction="left-to-right" evidence="10">
        <dbReference type="Rhea" id="RHEA:36548"/>
    </physiologicalReaction>
</comment>
<evidence type="ECO:0000256" key="10">
    <source>
        <dbReference type="ARBA" id="ARBA00049036"/>
    </source>
</evidence>
<dbReference type="GO" id="GO:0005634">
    <property type="term" value="C:nucleus"/>
    <property type="evidence" value="ECO:0007669"/>
    <property type="project" value="UniProtKB-SubCell"/>
</dbReference>
<evidence type="ECO:0000256" key="11">
    <source>
        <dbReference type="PROSITE-ProRule" id="PRU00108"/>
    </source>
</evidence>
<dbReference type="InterPro" id="IPR016439">
    <property type="entry name" value="Lag1/Lac1-like"/>
</dbReference>
<keyword evidence="11 13" id="KW-0238">DNA-binding</keyword>
<dbReference type="SUPFAM" id="SSF46689">
    <property type="entry name" value="Homeodomain-like"/>
    <property type="match status" value="1"/>
</dbReference>
<evidence type="ECO:0000256" key="13">
    <source>
        <dbReference type="RuleBase" id="RU000682"/>
    </source>
</evidence>
<dbReference type="CDD" id="cd00086">
    <property type="entry name" value="homeodomain"/>
    <property type="match status" value="1"/>
</dbReference>
<comment type="pathway">
    <text evidence="2">Lipid metabolism; sphingolipid metabolism.</text>
</comment>
<comment type="subcellular location">
    <subcellularLocation>
        <location evidence="1">Endoplasmic reticulum membrane</location>
        <topology evidence="1">Multi-pass membrane protein</topology>
    </subcellularLocation>
    <subcellularLocation>
        <location evidence="11 13">Nucleus</location>
    </subcellularLocation>
</comment>
<dbReference type="InterPro" id="IPR009057">
    <property type="entry name" value="Homeodomain-like_sf"/>
</dbReference>
<feature type="transmembrane region" description="Helical" evidence="15">
    <location>
        <begin position="38"/>
        <end position="55"/>
    </location>
</feature>
<dbReference type="UniPathway" id="UPA00222"/>
<evidence type="ECO:0000256" key="9">
    <source>
        <dbReference type="ARBA" id="ARBA00023136"/>
    </source>
</evidence>
<dbReference type="PIRSF" id="PIRSF005225">
    <property type="entry name" value="LAG1_LAC1"/>
    <property type="match status" value="1"/>
</dbReference>
<dbReference type="PROSITE" id="PS50071">
    <property type="entry name" value="HOMEOBOX_2"/>
    <property type="match status" value="1"/>
</dbReference>
<sequence length="372" mass="44129">MENISNWFWSDEFWLPAGIYFKDLEDKPGFHYAKPRDLFALPVWAIIIFCLRKVFDYFCTPVLARQLGIKDSRKRPEPNTELEQIYKKNKSPSNDTIQGLAKKVDWSKLRIQTWFRRRRNMDRPSLVQKLSEASWRCFFYTVAFTFGICTLVQSPWFWDNLYCWVDYPRQSMWTSVYYYYMLEGGFYFSLLFSIMSDVKRKDFVEQLIHHMATIFLIVFSYVANFVRIGSMVMAIHDISDIILEFAKCFVYGKKTVWADNLFTVFAIVFIISRLIIYPYCVIHTTWVKSMWLFKPYAGYYFFNALLMVLQLLHIFWAAIIVKMAIRMVMVGKVEKDARSDVEEESENEDENENEPSHPVSNGKKMAVQNNGT</sequence>
<feature type="transmembrane region" description="Helical" evidence="15">
    <location>
        <begin position="262"/>
        <end position="279"/>
    </location>
</feature>
<dbReference type="InterPro" id="IPR001356">
    <property type="entry name" value="HD"/>
</dbReference>
<feature type="domain" description="Homeobox" evidence="16">
    <location>
        <begin position="81"/>
        <end position="125"/>
    </location>
</feature>
<reference evidence="18" key="2">
    <citation type="journal article" date="2004" name="Development">
        <title>Gene expression profiles of transcription factors and signaling molecules in the ascidian embryo: towards a comprehensive understanding of gene networks.</title>
        <authorList>
            <person name="Imai K.S."/>
            <person name="Hino K."/>
            <person name="Yagi K."/>
            <person name="Satoh N."/>
            <person name="Satou Y."/>
        </authorList>
    </citation>
    <scope>NUCLEOTIDE SEQUENCE</scope>
</reference>
<accession>A0A1W2VPE2</accession>
<dbReference type="InterPro" id="IPR006634">
    <property type="entry name" value="TLC-dom"/>
</dbReference>
<keyword evidence="5 12" id="KW-0812">Transmembrane</keyword>
<keyword evidence="6" id="KW-0256">Endoplasmic reticulum</keyword>
<comment type="pathway">
    <text evidence="3">Sphingolipid metabolism.</text>
</comment>
<dbReference type="PANTHER" id="PTHR12560">
    <property type="entry name" value="LONGEVITY ASSURANCE FACTOR 1 LAG1"/>
    <property type="match status" value="1"/>
</dbReference>
<dbReference type="AlphaFoldDB" id="Q4H395"/>
<dbReference type="SMART" id="SM00724">
    <property type="entry name" value="TLC"/>
    <property type="match status" value="1"/>
</dbReference>
<feature type="compositionally biased region" description="Acidic residues" evidence="14">
    <location>
        <begin position="341"/>
        <end position="353"/>
    </location>
</feature>
<dbReference type="GO" id="GO:0005789">
    <property type="term" value="C:endoplasmic reticulum membrane"/>
    <property type="evidence" value="ECO:0007669"/>
    <property type="project" value="UniProtKB-SubCell"/>
</dbReference>
<evidence type="ECO:0000259" key="16">
    <source>
        <dbReference type="PROSITE" id="PS50071"/>
    </source>
</evidence>
<evidence type="ECO:0000256" key="12">
    <source>
        <dbReference type="PROSITE-ProRule" id="PRU00205"/>
    </source>
</evidence>
<dbReference type="GO" id="GO:0003677">
    <property type="term" value="F:DNA binding"/>
    <property type="evidence" value="ECO:0007669"/>
    <property type="project" value="UniProtKB-UniRule"/>
</dbReference>
<dbReference type="GO" id="GO:0050291">
    <property type="term" value="F:sphingosine N-acyltransferase activity"/>
    <property type="evidence" value="ECO:0007669"/>
    <property type="project" value="InterPro"/>
</dbReference>
<evidence type="ECO:0000259" key="17">
    <source>
        <dbReference type="PROSITE" id="PS50922"/>
    </source>
</evidence>
<dbReference type="FunFam" id="1.10.10.60:FF:000020">
    <property type="entry name" value="Ceramide synthase 5"/>
    <property type="match status" value="1"/>
</dbReference>
<reference evidence="18" key="3">
    <citation type="submission" date="2005-04" db="EMBL/GenBank/DDBJ databases">
        <title>Expressed genes in Ciona intestinalis.</title>
        <authorList>
            <person name="Satou Y."/>
        </authorList>
    </citation>
    <scope>NUCLEOTIDE SEQUENCE</scope>
</reference>
<dbReference type="OrthoDB" id="537032at2759"/>
<evidence type="ECO:0000256" key="15">
    <source>
        <dbReference type="SAM" id="Phobius"/>
    </source>
</evidence>
<evidence type="ECO:0000256" key="6">
    <source>
        <dbReference type="ARBA" id="ARBA00022824"/>
    </source>
</evidence>
<keyword evidence="11 13" id="KW-0371">Homeobox</keyword>
<feature type="transmembrane region" description="Helical" evidence="15">
    <location>
        <begin position="137"/>
        <end position="157"/>
    </location>
</feature>
<evidence type="ECO:0000256" key="2">
    <source>
        <dbReference type="ARBA" id="ARBA00004760"/>
    </source>
</evidence>
<feature type="transmembrane region" description="Helical" evidence="15">
    <location>
        <begin position="299"/>
        <end position="325"/>
    </location>
</feature>
<organism evidence="18">
    <name type="scientific">Ciona intestinalis</name>
    <name type="common">Transparent sea squirt</name>
    <name type="synonym">Ascidia intestinalis</name>
    <dbReference type="NCBI Taxonomy" id="7719"/>
    <lineage>
        <taxon>Eukaryota</taxon>
        <taxon>Metazoa</taxon>
        <taxon>Chordata</taxon>
        <taxon>Tunicata</taxon>
        <taxon>Ascidiacea</taxon>
        <taxon>Phlebobranchia</taxon>
        <taxon>Cionidae</taxon>
        <taxon>Ciona</taxon>
    </lineage>
</organism>
<name>Q4H395_CIOIN</name>
<evidence type="ECO:0000256" key="7">
    <source>
        <dbReference type="ARBA" id="ARBA00022989"/>
    </source>
</evidence>